<protein>
    <recommendedName>
        <fullName evidence="2">DUF5615 domain-containing protein</fullName>
    </recommendedName>
</protein>
<evidence type="ECO:0000259" key="2">
    <source>
        <dbReference type="Pfam" id="PF18480"/>
    </source>
</evidence>
<sequence>MQLLTDQDVYYMTIEWLRKENHDVVTAKQIGMEQAGDEELLKKARDTDRLLLTRDKGFGALAFLKPEESPGVILLRGRPAALEAVHHEPKRLLVEHKEEETQKAFLRGGTPSASNPLSLKEKWVRKGLSYHPDE</sequence>
<dbReference type="AlphaFoldDB" id="X1LDA2"/>
<name>X1LDA2_9ZZZZ</name>
<feature type="region of interest" description="Disordered" evidence="1">
    <location>
        <begin position="99"/>
        <end position="118"/>
    </location>
</feature>
<dbReference type="EMBL" id="BARV01006807">
    <property type="protein sequence ID" value="GAI17073.1"/>
    <property type="molecule type" value="Genomic_DNA"/>
</dbReference>
<comment type="caution">
    <text evidence="3">The sequence shown here is derived from an EMBL/GenBank/DDBJ whole genome shotgun (WGS) entry which is preliminary data.</text>
</comment>
<dbReference type="Pfam" id="PF18480">
    <property type="entry name" value="DUF5615"/>
    <property type="match status" value="1"/>
</dbReference>
<reference evidence="3" key="1">
    <citation type="journal article" date="2014" name="Front. Microbiol.">
        <title>High frequency of phylogenetically diverse reductive dehalogenase-homologous genes in deep subseafloor sedimentary metagenomes.</title>
        <authorList>
            <person name="Kawai M."/>
            <person name="Futagami T."/>
            <person name="Toyoda A."/>
            <person name="Takaki Y."/>
            <person name="Nishi S."/>
            <person name="Hori S."/>
            <person name="Arai W."/>
            <person name="Tsubouchi T."/>
            <person name="Morono Y."/>
            <person name="Uchiyama I."/>
            <person name="Ito T."/>
            <person name="Fujiyama A."/>
            <person name="Inagaki F."/>
            <person name="Takami H."/>
        </authorList>
    </citation>
    <scope>NUCLEOTIDE SEQUENCE</scope>
    <source>
        <strain evidence="3">Expedition CK06-06</strain>
    </source>
</reference>
<proteinExistence type="predicted"/>
<dbReference type="InterPro" id="IPR041049">
    <property type="entry name" value="DUF5615"/>
</dbReference>
<evidence type="ECO:0000256" key="1">
    <source>
        <dbReference type="SAM" id="MobiDB-lite"/>
    </source>
</evidence>
<accession>X1LDA2</accession>
<feature type="domain" description="DUF5615" evidence="2">
    <location>
        <begin position="1"/>
        <end position="104"/>
    </location>
</feature>
<organism evidence="3">
    <name type="scientific">marine sediment metagenome</name>
    <dbReference type="NCBI Taxonomy" id="412755"/>
    <lineage>
        <taxon>unclassified sequences</taxon>
        <taxon>metagenomes</taxon>
        <taxon>ecological metagenomes</taxon>
    </lineage>
</organism>
<evidence type="ECO:0000313" key="3">
    <source>
        <dbReference type="EMBL" id="GAI17073.1"/>
    </source>
</evidence>
<gene>
    <name evidence="3" type="ORF">S06H3_13932</name>
</gene>